<dbReference type="AlphaFoldDB" id="H3NJK4"/>
<name>H3NJK4_9LACT</name>
<evidence type="ECO:0000256" key="6">
    <source>
        <dbReference type="ARBA" id="ARBA00022449"/>
    </source>
</evidence>
<dbReference type="CDD" id="cd13137">
    <property type="entry name" value="MATE_NorM_like"/>
    <property type="match status" value="1"/>
</dbReference>
<comment type="subcellular location">
    <subcellularLocation>
        <location evidence="2">Cell membrane</location>
        <topology evidence="2">Multi-pass membrane protein</topology>
    </subcellularLocation>
</comment>
<dbReference type="GO" id="GO:0042910">
    <property type="term" value="F:xenobiotic transmembrane transporter activity"/>
    <property type="evidence" value="ECO:0007669"/>
    <property type="project" value="InterPro"/>
</dbReference>
<evidence type="ECO:0000313" key="14">
    <source>
        <dbReference type="EMBL" id="EHR36817.1"/>
    </source>
</evidence>
<keyword evidence="8 13" id="KW-0812">Transmembrane</keyword>
<keyword evidence="9 13" id="KW-1133">Transmembrane helix</keyword>
<feature type="transmembrane region" description="Helical" evidence="13">
    <location>
        <begin position="54"/>
        <end position="72"/>
    </location>
</feature>
<keyword evidence="10" id="KW-0406">Ion transport</keyword>
<dbReference type="PIRSF" id="PIRSF006603">
    <property type="entry name" value="DinF"/>
    <property type="match status" value="1"/>
</dbReference>
<evidence type="ECO:0000256" key="10">
    <source>
        <dbReference type="ARBA" id="ARBA00023065"/>
    </source>
</evidence>
<evidence type="ECO:0000256" key="1">
    <source>
        <dbReference type="ARBA" id="ARBA00003408"/>
    </source>
</evidence>
<organism evidence="14 15">
    <name type="scientific">Facklamia languida CCUG 37842</name>
    <dbReference type="NCBI Taxonomy" id="883113"/>
    <lineage>
        <taxon>Bacteria</taxon>
        <taxon>Bacillati</taxon>
        <taxon>Bacillota</taxon>
        <taxon>Bacilli</taxon>
        <taxon>Lactobacillales</taxon>
        <taxon>Aerococcaceae</taxon>
        <taxon>Facklamia</taxon>
    </lineage>
</organism>
<evidence type="ECO:0000256" key="4">
    <source>
        <dbReference type="ARBA" id="ARBA00020268"/>
    </source>
</evidence>
<dbReference type="HOGENOM" id="CLU_012893_5_3_9"/>
<comment type="caution">
    <text evidence="14">The sequence shown here is derived from an EMBL/GenBank/DDBJ whole genome shotgun (WGS) entry which is preliminary data.</text>
</comment>
<dbReference type="GO" id="GO:0015297">
    <property type="term" value="F:antiporter activity"/>
    <property type="evidence" value="ECO:0007669"/>
    <property type="project" value="UniProtKB-KW"/>
</dbReference>
<proteinExistence type="inferred from homology"/>
<feature type="transmembrane region" description="Helical" evidence="13">
    <location>
        <begin position="189"/>
        <end position="212"/>
    </location>
</feature>
<evidence type="ECO:0000256" key="12">
    <source>
        <dbReference type="ARBA" id="ARBA00031636"/>
    </source>
</evidence>
<dbReference type="STRING" id="883113.HMPREF9708_01043"/>
<dbReference type="NCBIfam" id="TIGR00797">
    <property type="entry name" value="matE"/>
    <property type="match status" value="1"/>
</dbReference>
<dbReference type="InterPro" id="IPR050222">
    <property type="entry name" value="MATE_MdtK"/>
</dbReference>
<dbReference type="PANTHER" id="PTHR43298">
    <property type="entry name" value="MULTIDRUG RESISTANCE PROTEIN NORM-RELATED"/>
    <property type="match status" value="1"/>
</dbReference>
<keyword evidence="11 13" id="KW-0472">Membrane</keyword>
<protein>
    <recommendedName>
        <fullName evidence="4">Probable multidrug resistance protein NorM</fullName>
    </recommendedName>
    <alternativeName>
        <fullName evidence="12">Multidrug-efflux transporter</fullName>
    </alternativeName>
</protein>
<evidence type="ECO:0000313" key="15">
    <source>
        <dbReference type="Proteomes" id="UP000006190"/>
    </source>
</evidence>
<evidence type="ECO:0000256" key="7">
    <source>
        <dbReference type="ARBA" id="ARBA00022475"/>
    </source>
</evidence>
<sequence>MEAKKYYATALRMAWPSVLESFFIALAGMIDTMMVGSIGSYAIAAVGLTTQPKFIALAIFISINIVVSSLVARRRGQKDRKGANEVLVSAMTLVLVLCIFVSILTVYFASDLMRLAGSQPDTHQAAIDYYVIIMGGMIFNVVAMCINAAQRGSGNTKIAFITNLTSSIVNIFFNYVLINGKWGFPALGIQGAALATVLGTVVAMIMSIHSLIRHDTLIKLQYILKEKLRPKWETSRHILKLSSNIYLENLAMRIGFLATALSAASLGTRAFAVHNAGMNLLSLGFSFADGMQVAAVALTGRALGSGDRQEAINYGQVCQRIGFAMSVGLSIFVLFFGHNIMAIYFKDPELIETGVMVTRFMLVIVLLQISQIIYAGCLRSGGDVKYTLFVGILSVSIIRTLVTLSLVNIFHLGLVGIWLGIFSDQFTRFIFNRHRFKQGKWTQIRI</sequence>
<dbReference type="GO" id="GO:0006811">
    <property type="term" value="P:monoatomic ion transport"/>
    <property type="evidence" value="ECO:0007669"/>
    <property type="project" value="UniProtKB-KW"/>
</dbReference>
<dbReference type="RefSeq" id="WP_006309211.1">
    <property type="nucleotide sequence ID" value="NZ_JH601133.1"/>
</dbReference>
<comment type="similarity">
    <text evidence="3">Belongs to the multi antimicrobial extrusion (MATE) (TC 2.A.66.1) family.</text>
</comment>
<dbReference type="eggNOG" id="COG0534">
    <property type="taxonomic scope" value="Bacteria"/>
</dbReference>
<feature type="transmembrane region" description="Helical" evidence="13">
    <location>
        <begin position="158"/>
        <end position="177"/>
    </location>
</feature>
<evidence type="ECO:0000256" key="9">
    <source>
        <dbReference type="ARBA" id="ARBA00022989"/>
    </source>
</evidence>
<feature type="transmembrane region" description="Helical" evidence="13">
    <location>
        <begin position="356"/>
        <end position="374"/>
    </location>
</feature>
<keyword evidence="6" id="KW-0050">Antiport</keyword>
<dbReference type="InterPro" id="IPR002528">
    <property type="entry name" value="MATE_fam"/>
</dbReference>
<dbReference type="PATRIC" id="fig|883113.3.peg.1040"/>
<evidence type="ECO:0000256" key="13">
    <source>
        <dbReference type="SAM" id="Phobius"/>
    </source>
</evidence>
<feature type="transmembrane region" description="Helical" evidence="13">
    <location>
        <begin position="412"/>
        <end position="431"/>
    </location>
</feature>
<comment type="function">
    <text evidence="1">Multidrug efflux pump.</text>
</comment>
<keyword evidence="15" id="KW-1185">Reference proteome</keyword>
<evidence type="ECO:0000256" key="2">
    <source>
        <dbReference type="ARBA" id="ARBA00004651"/>
    </source>
</evidence>
<evidence type="ECO:0000256" key="8">
    <source>
        <dbReference type="ARBA" id="ARBA00022692"/>
    </source>
</evidence>
<feature type="transmembrane region" description="Helical" evidence="13">
    <location>
        <begin position="21"/>
        <end position="48"/>
    </location>
</feature>
<evidence type="ECO:0000256" key="5">
    <source>
        <dbReference type="ARBA" id="ARBA00022448"/>
    </source>
</evidence>
<keyword evidence="5" id="KW-0813">Transport</keyword>
<feature type="transmembrane region" description="Helical" evidence="13">
    <location>
        <begin position="386"/>
        <end position="406"/>
    </location>
</feature>
<feature type="transmembrane region" description="Helical" evidence="13">
    <location>
        <begin position="321"/>
        <end position="344"/>
    </location>
</feature>
<evidence type="ECO:0000256" key="11">
    <source>
        <dbReference type="ARBA" id="ARBA00023136"/>
    </source>
</evidence>
<accession>H3NJK4</accession>
<dbReference type="Pfam" id="PF01554">
    <property type="entry name" value="MatE"/>
    <property type="match status" value="2"/>
</dbReference>
<dbReference type="PANTHER" id="PTHR43298:SF2">
    <property type="entry name" value="FMN_FAD EXPORTER YEEO-RELATED"/>
    <property type="match status" value="1"/>
</dbReference>
<feature type="transmembrane region" description="Helical" evidence="13">
    <location>
        <begin position="129"/>
        <end position="146"/>
    </location>
</feature>
<reference evidence="14 15" key="1">
    <citation type="submission" date="2012-01" db="EMBL/GenBank/DDBJ databases">
        <title>The Genome Sequence of Facklamia languida CCUG 37842.</title>
        <authorList>
            <consortium name="The Broad Institute Genome Sequencing Platform"/>
            <person name="Earl A."/>
            <person name="Ward D."/>
            <person name="Feldgarden M."/>
            <person name="Gevers D."/>
            <person name="Huys G."/>
            <person name="Young S.K."/>
            <person name="Zeng Q."/>
            <person name="Gargeya S."/>
            <person name="Fitzgerald M."/>
            <person name="Haas B."/>
            <person name="Abouelleil A."/>
            <person name="Alvarado L."/>
            <person name="Arachchi H.M."/>
            <person name="Berlin A."/>
            <person name="Chapman S.B."/>
            <person name="Gearin G."/>
            <person name="Goldberg J."/>
            <person name="Griggs A."/>
            <person name="Gujja S."/>
            <person name="Hansen M."/>
            <person name="Heiman D."/>
            <person name="Howarth C."/>
            <person name="Larimer J."/>
            <person name="Lui A."/>
            <person name="MacDonald P.J.P."/>
            <person name="McCowen C."/>
            <person name="Montmayeur A."/>
            <person name="Murphy C."/>
            <person name="Neiman D."/>
            <person name="Pearson M."/>
            <person name="Priest M."/>
            <person name="Roberts A."/>
            <person name="Saif S."/>
            <person name="Shea T."/>
            <person name="Sisk P."/>
            <person name="Stolte C."/>
            <person name="Sykes S."/>
            <person name="Wortman J."/>
            <person name="Nusbaum C."/>
            <person name="Birren B."/>
        </authorList>
    </citation>
    <scope>NUCLEOTIDE SEQUENCE [LARGE SCALE GENOMIC DNA]</scope>
    <source>
        <strain evidence="14 15">CCUG 37842</strain>
    </source>
</reference>
<feature type="transmembrane region" description="Helical" evidence="13">
    <location>
        <begin position="84"/>
        <end position="109"/>
    </location>
</feature>
<gene>
    <name evidence="14" type="ORF">HMPREF9708_01043</name>
</gene>
<evidence type="ECO:0000256" key="3">
    <source>
        <dbReference type="ARBA" id="ARBA00010199"/>
    </source>
</evidence>
<dbReference type="GO" id="GO:0005886">
    <property type="term" value="C:plasma membrane"/>
    <property type="evidence" value="ECO:0007669"/>
    <property type="project" value="UniProtKB-SubCell"/>
</dbReference>
<keyword evidence="7" id="KW-1003">Cell membrane</keyword>
<dbReference type="EMBL" id="AGEG01000013">
    <property type="protein sequence ID" value="EHR36817.1"/>
    <property type="molecule type" value="Genomic_DNA"/>
</dbReference>
<dbReference type="Proteomes" id="UP000006190">
    <property type="component" value="Unassembled WGS sequence"/>
</dbReference>
<dbReference type="InterPro" id="IPR048279">
    <property type="entry name" value="MdtK-like"/>
</dbReference>